<evidence type="ECO:0000256" key="11">
    <source>
        <dbReference type="ARBA" id="ARBA00023004"/>
    </source>
</evidence>
<dbReference type="SUPFAM" id="SSF48264">
    <property type="entry name" value="Cytochrome P450"/>
    <property type="match status" value="1"/>
</dbReference>
<evidence type="ECO:0000256" key="10">
    <source>
        <dbReference type="ARBA" id="ARBA00023002"/>
    </source>
</evidence>
<keyword evidence="15" id="KW-1185">Reference proteome</keyword>
<evidence type="ECO:0000256" key="8">
    <source>
        <dbReference type="ARBA" id="ARBA00022824"/>
    </source>
</evidence>
<keyword evidence="7" id="KW-0479">Metal-binding</keyword>
<dbReference type="Pfam" id="PF00067">
    <property type="entry name" value="p450"/>
    <property type="match status" value="1"/>
</dbReference>
<dbReference type="Proteomes" id="UP001148838">
    <property type="component" value="Unassembled WGS sequence"/>
</dbReference>
<comment type="subcellular location">
    <subcellularLocation>
        <location evidence="4">Endoplasmic reticulum membrane</location>
        <topology evidence="4">Peripheral membrane protein</topology>
    </subcellularLocation>
    <subcellularLocation>
        <location evidence="3">Microsome membrane</location>
        <topology evidence="3">Peripheral membrane protein</topology>
    </subcellularLocation>
</comment>
<evidence type="ECO:0000256" key="9">
    <source>
        <dbReference type="ARBA" id="ARBA00022848"/>
    </source>
</evidence>
<keyword evidence="9" id="KW-0492">Microsome</keyword>
<proteinExistence type="inferred from homology"/>
<keyword evidence="6" id="KW-0349">Heme</keyword>
<evidence type="ECO:0000313" key="14">
    <source>
        <dbReference type="EMBL" id="KAJ4428436.1"/>
    </source>
</evidence>
<keyword evidence="8" id="KW-0256">Endoplasmic reticulum</keyword>
<evidence type="ECO:0000256" key="5">
    <source>
        <dbReference type="ARBA" id="ARBA00010617"/>
    </source>
</evidence>
<protein>
    <recommendedName>
        <fullName evidence="16">Cytochrome P450</fullName>
    </recommendedName>
</protein>
<comment type="cofactor">
    <cofactor evidence="1">
        <name>heme</name>
        <dbReference type="ChEBI" id="CHEBI:30413"/>
    </cofactor>
</comment>
<evidence type="ECO:0000256" key="3">
    <source>
        <dbReference type="ARBA" id="ARBA00004174"/>
    </source>
</evidence>
<reference evidence="14 15" key="1">
    <citation type="journal article" date="2022" name="Allergy">
        <title>Genome assembly and annotation of Periplaneta americana reveal a comprehensive cockroach allergen profile.</title>
        <authorList>
            <person name="Wang L."/>
            <person name="Xiong Q."/>
            <person name="Saelim N."/>
            <person name="Wang L."/>
            <person name="Nong W."/>
            <person name="Wan A.T."/>
            <person name="Shi M."/>
            <person name="Liu X."/>
            <person name="Cao Q."/>
            <person name="Hui J.H.L."/>
            <person name="Sookrung N."/>
            <person name="Leung T.F."/>
            <person name="Tungtrongchitr A."/>
            <person name="Tsui S.K.W."/>
        </authorList>
    </citation>
    <scope>NUCLEOTIDE SEQUENCE [LARGE SCALE GENOMIC DNA]</scope>
    <source>
        <strain evidence="14">PWHHKU_190912</strain>
    </source>
</reference>
<keyword evidence="11" id="KW-0408">Iron</keyword>
<dbReference type="InterPro" id="IPR036397">
    <property type="entry name" value="RNaseH_sf"/>
</dbReference>
<gene>
    <name evidence="14" type="ORF">ANN_24473</name>
</gene>
<evidence type="ECO:0000313" key="15">
    <source>
        <dbReference type="Proteomes" id="UP001148838"/>
    </source>
</evidence>
<dbReference type="InterPro" id="IPR050476">
    <property type="entry name" value="Insect_CytP450_Detox"/>
</dbReference>
<organism evidence="14 15">
    <name type="scientific">Periplaneta americana</name>
    <name type="common">American cockroach</name>
    <name type="synonym">Blatta americana</name>
    <dbReference type="NCBI Taxonomy" id="6978"/>
    <lineage>
        <taxon>Eukaryota</taxon>
        <taxon>Metazoa</taxon>
        <taxon>Ecdysozoa</taxon>
        <taxon>Arthropoda</taxon>
        <taxon>Hexapoda</taxon>
        <taxon>Insecta</taxon>
        <taxon>Pterygota</taxon>
        <taxon>Neoptera</taxon>
        <taxon>Polyneoptera</taxon>
        <taxon>Dictyoptera</taxon>
        <taxon>Blattodea</taxon>
        <taxon>Blattoidea</taxon>
        <taxon>Blattidae</taxon>
        <taxon>Blattinae</taxon>
        <taxon>Periplaneta</taxon>
    </lineage>
</organism>
<dbReference type="Gene3D" id="3.30.420.10">
    <property type="entry name" value="Ribonuclease H-like superfamily/Ribonuclease H"/>
    <property type="match status" value="1"/>
</dbReference>
<dbReference type="PANTHER" id="PTHR24292:SF84">
    <property type="entry name" value="CYTOCHROME P450 28A5-RELATED"/>
    <property type="match status" value="1"/>
</dbReference>
<dbReference type="EMBL" id="JAJSOF020000037">
    <property type="protein sequence ID" value="KAJ4428436.1"/>
    <property type="molecule type" value="Genomic_DNA"/>
</dbReference>
<comment type="similarity">
    <text evidence="5">Belongs to the cytochrome P450 family.</text>
</comment>
<sequence length="247" mass="28477">MRKEQQLLNSECYMNMLETLLPNFVRGHREWWFQQDGATAHTARISTAILRACRRVDRQGLRRMLPEPIPHLQVYEPNEDVLVAWYSLLTPLYAILCPQYQVFKDVDVAAQAITFFGDGFETSSAAMSFILYCLALNPDVQTRVREEVCDVLQKHGGKLTFDNIQEMTYLDMVFHGLFGVDGISWKERFPTVLSERTTSFINIVRSKNVHNDVAIQELRNRFVSLGASGVPSHIYLLNSMTYFCHVF</sequence>
<comment type="caution">
    <text evidence="14">The sequence shown here is derived from an EMBL/GenBank/DDBJ whole genome shotgun (WGS) entry which is preliminary data.</text>
</comment>
<dbReference type="InterPro" id="IPR036396">
    <property type="entry name" value="Cyt_P450_sf"/>
</dbReference>
<keyword evidence="10" id="KW-0560">Oxidoreductase</keyword>
<evidence type="ECO:0000256" key="7">
    <source>
        <dbReference type="ARBA" id="ARBA00022723"/>
    </source>
</evidence>
<evidence type="ECO:0000256" key="12">
    <source>
        <dbReference type="ARBA" id="ARBA00023033"/>
    </source>
</evidence>
<evidence type="ECO:0000256" key="4">
    <source>
        <dbReference type="ARBA" id="ARBA00004406"/>
    </source>
</evidence>
<dbReference type="InterPro" id="IPR001128">
    <property type="entry name" value="Cyt_P450"/>
</dbReference>
<name>A0ABQ8S3H9_PERAM</name>
<evidence type="ECO:0000256" key="13">
    <source>
        <dbReference type="ARBA" id="ARBA00023136"/>
    </source>
</evidence>
<accession>A0ABQ8S3H9</accession>
<evidence type="ECO:0000256" key="1">
    <source>
        <dbReference type="ARBA" id="ARBA00001971"/>
    </source>
</evidence>
<dbReference type="Gene3D" id="1.10.630.10">
    <property type="entry name" value="Cytochrome P450"/>
    <property type="match status" value="1"/>
</dbReference>
<evidence type="ECO:0000256" key="6">
    <source>
        <dbReference type="ARBA" id="ARBA00022617"/>
    </source>
</evidence>
<evidence type="ECO:0000256" key="2">
    <source>
        <dbReference type="ARBA" id="ARBA00003690"/>
    </source>
</evidence>
<comment type="function">
    <text evidence="2">May be involved in the metabolism of insect hormones and in the breakdown of synthetic insecticides.</text>
</comment>
<keyword evidence="12" id="KW-0503">Monooxygenase</keyword>
<dbReference type="PANTHER" id="PTHR24292">
    <property type="entry name" value="CYTOCHROME P450"/>
    <property type="match status" value="1"/>
</dbReference>
<keyword evidence="13" id="KW-0472">Membrane</keyword>
<evidence type="ECO:0008006" key="16">
    <source>
        <dbReference type="Google" id="ProtNLM"/>
    </source>
</evidence>